<name>A0A1U7NIF7_9FIRM</name>
<dbReference type="Proteomes" id="UP000186341">
    <property type="component" value="Unassembled WGS sequence"/>
</dbReference>
<protein>
    <submittedName>
        <fullName evidence="2">Uncharacterized protein</fullName>
    </submittedName>
</protein>
<reference evidence="2 3" key="1">
    <citation type="submission" date="2016-11" db="EMBL/GenBank/DDBJ databases">
        <title>Description of two novel members of the family Erysipelotrichaceae: Ileibacterium lipovorans gen. nov., sp. nov. and Dubosiella newyorkensis, gen. nov., sp. nov.</title>
        <authorList>
            <person name="Cox L.M."/>
            <person name="Sohn J."/>
            <person name="Tyrrell K.L."/>
            <person name="Citron D.M."/>
            <person name="Lawson P.A."/>
            <person name="Patel N.B."/>
            <person name="Iizumi T."/>
            <person name="Perez-Perez G.I."/>
            <person name="Goldstein E.J."/>
            <person name="Blaser M.J."/>
        </authorList>
    </citation>
    <scope>NUCLEOTIDE SEQUENCE [LARGE SCALE GENOMIC DNA]</scope>
    <source>
        <strain evidence="2 3">NYU-BL-A3</strain>
    </source>
</reference>
<keyword evidence="3" id="KW-1185">Reference proteome</keyword>
<evidence type="ECO:0000313" key="3">
    <source>
        <dbReference type="Proteomes" id="UP000186341"/>
    </source>
</evidence>
<sequence length="261" mass="28107">MFKLLLKAGVLAAGVGLVLGGLKKLEEMNSEKANEEPADPAHEAKPSNMPETAVKAQPLNSTLVDDEMKRIADEAEDGADVYAGVNQIEDSLEAKAPQTADIEPLNEKNVDQMMDVYAKEAEDGAHVYEGVNQIADSLEAKANQEDVEHMMNKDAAEAEDGQKVYSGVEQLENKIEGVRRPAHAKAEAFDSVHVSPLNQNAVDAAMAADSKEAHDGGRIYAGVHELENVLNESDLPAVTGETVPEVYNQEPSFNKKDGESK</sequence>
<proteinExistence type="predicted"/>
<evidence type="ECO:0000313" key="2">
    <source>
        <dbReference type="EMBL" id="OLU42231.1"/>
    </source>
</evidence>
<gene>
    <name evidence="2" type="ORF">BO222_01970</name>
</gene>
<feature type="region of interest" description="Disordered" evidence="1">
    <location>
        <begin position="240"/>
        <end position="261"/>
    </location>
</feature>
<dbReference type="EMBL" id="MPJW01000063">
    <property type="protein sequence ID" value="OLU42231.1"/>
    <property type="molecule type" value="Genomic_DNA"/>
</dbReference>
<comment type="caution">
    <text evidence="2">The sequence shown here is derived from an EMBL/GenBank/DDBJ whole genome shotgun (WGS) entry which is preliminary data.</text>
</comment>
<organism evidence="2 3">
    <name type="scientific">Ileibacterium valens</name>
    <dbReference type="NCBI Taxonomy" id="1862668"/>
    <lineage>
        <taxon>Bacteria</taxon>
        <taxon>Bacillati</taxon>
        <taxon>Bacillota</taxon>
        <taxon>Erysipelotrichia</taxon>
        <taxon>Erysipelotrichales</taxon>
        <taxon>Erysipelotrichaceae</taxon>
        <taxon>Ileibacterium</taxon>
    </lineage>
</organism>
<evidence type="ECO:0000256" key="1">
    <source>
        <dbReference type="SAM" id="MobiDB-lite"/>
    </source>
</evidence>
<dbReference type="GeneID" id="82202003"/>
<feature type="region of interest" description="Disordered" evidence="1">
    <location>
        <begin position="29"/>
        <end position="53"/>
    </location>
</feature>
<dbReference type="AlphaFoldDB" id="A0A1U7NIF7"/>
<accession>A0A1U7NIF7</accession>
<dbReference type="RefSeq" id="WP_075817908.1">
    <property type="nucleotide sequence ID" value="NZ_CAPFLH010000114.1"/>
</dbReference>
<feature type="compositionally biased region" description="Basic and acidic residues" evidence="1">
    <location>
        <begin position="29"/>
        <end position="45"/>
    </location>
</feature>